<evidence type="ECO:0000313" key="2">
    <source>
        <dbReference type="Proteomes" id="UP001236620"/>
    </source>
</evidence>
<name>A0ABU0NF45_9MOLU</name>
<dbReference type="Proteomes" id="UP001236620">
    <property type="component" value="Unassembled WGS sequence"/>
</dbReference>
<gene>
    <name evidence="1" type="ORF">J2Z63_000289</name>
</gene>
<sequence length="43" mass="5160">MIIDKKLFKKRENYSVVVNNKDVINLDDLPEILIKNFFTVTYK</sequence>
<reference evidence="1" key="1">
    <citation type="submission" date="2023-07" db="EMBL/GenBank/DDBJ databases">
        <title>Genomic Encyclopedia of Type Strains, Phase IV (KMG-IV): sequencing the most valuable type-strain genomes for metagenomic binning, comparative biology and taxonomic classification.</title>
        <authorList>
            <person name="Goeker M."/>
        </authorList>
    </citation>
    <scope>NUCLEOTIDE SEQUENCE [LARGE SCALE GENOMIC DNA]</scope>
    <source>
        <strain evidence="1">DSM 22019</strain>
    </source>
</reference>
<protein>
    <submittedName>
        <fullName evidence="1">Uncharacterized protein</fullName>
    </submittedName>
</protein>
<accession>A0ABU0NF45</accession>
<dbReference type="EMBL" id="JAUSWP010000002">
    <property type="protein sequence ID" value="MDQ0567646.1"/>
    <property type="molecule type" value="Genomic_DNA"/>
</dbReference>
<organism evidence="1 2">
    <name type="scientific">Mycoplasma yeatsii</name>
    <dbReference type="NCBI Taxonomy" id="51365"/>
    <lineage>
        <taxon>Bacteria</taxon>
        <taxon>Bacillati</taxon>
        <taxon>Mycoplasmatota</taxon>
        <taxon>Mollicutes</taxon>
        <taxon>Mycoplasmataceae</taxon>
        <taxon>Mycoplasma</taxon>
    </lineage>
</organism>
<evidence type="ECO:0000313" key="1">
    <source>
        <dbReference type="EMBL" id="MDQ0567646.1"/>
    </source>
</evidence>
<comment type="caution">
    <text evidence="1">The sequence shown here is derived from an EMBL/GenBank/DDBJ whole genome shotgun (WGS) entry which is preliminary data.</text>
</comment>
<keyword evidence="2" id="KW-1185">Reference proteome</keyword>
<dbReference type="RefSeq" id="WP_307444454.1">
    <property type="nucleotide sequence ID" value="NZ_JAUSWP010000002.1"/>
</dbReference>
<proteinExistence type="predicted"/>